<evidence type="ECO:0000313" key="2">
    <source>
        <dbReference type="EMBL" id="MEC5423119.1"/>
    </source>
</evidence>
<feature type="transmembrane region" description="Helical" evidence="1">
    <location>
        <begin position="151"/>
        <end position="172"/>
    </location>
</feature>
<dbReference type="InterPro" id="IPR026898">
    <property type="entry name" value="PrsW"/>
</dbReference>
<organism evidence="2 3">
    <name type="scientific">Virgibacillus tibetensis</name>
    <dbReference type="NCBI Taxonomy" id="3042313"/>
    <lineage>
        <taxon>Bacteria</taxon>
        <taxon>Bacillati</taxon>
        <taxon>Bacillota</taxon>
        <taxon>Bacilli</taxon>
        <taxon>Bacillales</taxon>
        <taxon>Bacillaceae</taxon>
        <taxon>Virgibacillus</taxon>
    </lineage>
</organism>
<reference evidence="2 3" key="1">
    <citation type="journal article" date="2024" name="Int. J. Syst. Evol. Microbiol.">
        <title>Virgibacillus tibetensis sp. nov., isolated from salt lake on the Tibetan Plateau of China.</title>
        <authorList>
            <person name="Phurbu D."/>
            <person name="Liu Z.-X."/>
            <person name="Wang R."/>
            <person name="Zheng Y.-Y."/>
            <person name="Liu H.-C."/>
            <person name="Zhou Y.-G."/>
            <person name="Yu Y.-J."/>
            <person name="Li A.-H."/>
        </authorList>
    </citation>
    <scope>NUCLEOTIDE SEQUENCE [LARGE SCALE GENOMIC DNA]</scope>
    <source>
        <strain evidence="2 3">C22-A2</strain>
    </source>
</reference>
<feature type="transmembrane region" description="Helical" evidence="1">
    <location>
        <begin position="184"/>
        <end position="209"/>
    </location>
</feature>
<feature type="transmembrane region" description="Helical" evidence="1">
    <location>
        <begin position="287"/>
        <end position="307"/>
    </location>
</feature>
<evidence type="ECO:0000256" key="1">
    <source>
        <dbReference type="SAM" id="Phobius"/>
    </source>
</evidence>
<feature type="transmembrane region" description="Helical" evidence="1">
    <location>
        <begin position="319"/>
        <end position="337"/>
    </location>
</feature>
<dbReference type="RefSeq" id="WP_327606683.1">
    <property type="nucleotide sequence ID" value="NZ_JARZFX010000002.1"/>
</dbReference>
<protein>
    <submittedName>
        <fullName evidence="2">PrsW family intramembrane metalloprotease</fullName>
    </submittedName>
</protein>
<evidence type="ECO:0000313" key="3">
    <source>
        <dbReference type="Proteomes" id="UP001335737"/>
    </source>
</evidence>
<feature type="transmembrane region" description="Helical" evidence="1">
    <location>
        <begin position="215"/>
        <end position="235"/>
    </location>
</feature>
<dbReference type="PANTHER" id="PTHR36844">
    <property type="entry name" value="PROTEASE PRSW"/>
    <property type="match status" value="1"/>
</dbReference>
<comment type="caution">
    <text evidence="2">The sequence shown here is derived from an EMBL/GenBank/DDBJ whole genome shotgun (WGS) entry which is preliminary data.</text>
</comment>
<dbReference type="PANTHER" id="PTHR36844:SF1">
    <property type="entry name" value="PROTEASE PRSW"/>
    <property type="match status" value="1"/>
</dbReference>
<gene>
    <name evidence="2" type="ORF">QGM71_06345</name>
</gene>
<keyword evidence="1" id="KW-0472">Membrane</keyword>
<keyword evidence="3" id="KW-1185">Reference proteome</keyword>
<keyword evidence="2" id="KW-0645">Protease</keyword>
<dbReference type="GO" id="GO:0008237">
    <property type="term" value="F:metallopeptidase activity"/>
    <property type="evidence" value="ECO:0007669"/>
    <property type="project" value="UniProtKB-KW"/>
</dbReference>
<dbReference type="EMBL" id="JARZFX010000002">
    <property type="protein sequence ID" value="MEC5423119.1"/>
    <property type="molecule type" value="Genomic_DNA"/>
</dbReference>
<feature type="transmembrane region" description="Helical" evidence="1">
    <location>
        <begin position="127"/>
        <end position="145"/>
    </location>
</feature>
<name>A0ABU6KCX2_9BACI</name>
<keyword evidence="2" id="KW-0378">Hydrolase</keyword>
<proteinExistence type="predicted"/>
<feature type="transmembrane region" description="Helical" evidence="1">
    <location>
        <begin position="349"/>
        <end position="366"/>
    </location>
</feature>
<dbReference type="Proteomes" id="UP001335737">
    <property type="component" value="Unassembled WGS sequence"/>
</dbReference>
<sequence length="385" mass="42907">MFCYNCGLQVDFEENNFCPSCGINLNRHNEGLENGSNEESSASMEQSARSITNQMRGTFLHATEKINGMVGEQGNIDLNLRDIFSAVFKKHTQEEGEILFISGTRVTTPMESEISTSWPKPWLFSRVFLALAITYILLYVCTFMFQNINALPGLIMVGSFAVPFSLLIFFWETNVPRNISIYEIAKMFFVGGTASLVTTLFLFSVFPVYELDYTGAVVVGVVEEIGKLIVVVYFIKKLNPKFILNGLLIGAAIGAGFGAFESAGYAFQFGIAYGDQVMMSVIFERAWTSIGTHVIWTAIAGAALVYVKGNNPLANDHFTDSKFIKLFAVPVILHAVWDMPLYSLHNFNFLYIMLIIVGWIFVFTFISTGLKQIGRLNVEDVNRAG</sequence>
<feature type="transmembrane region" description="Helical" evidence="1">
    <location>
        <begin position="242"/>
        <end position="267"/>
    </location>
</feature>
<keyword evidence="1" id="KW-0812">Transmembrane</keyword>
<dbReference type="Pfam" id="PF13367">
    <property type="entry name" value="PrsW-protease"/>
    <property type="match status" value="1"/>
</dbReference>
<keyword evidence="2" id="KW-0482">Metalloprotease</keyword>
<keyword evidence="1" id="KW-1133">Transmembrane helix</keyword>
<accession>A0ABU6KCX2</accession>